<evidence type="ECO:0000313" key="2">
    <source>
        <dbReference type="EMBL" id="EXJ85590.1"/>
    </source>
</evidence>
<organism evidence="2 3">
    <name type="scientific">Capronia coronata CBS 617.96</name>
    <dbReference type="NCBI Taxonomy" id="1182541"/>
    <lineage>
        <taxon>Eukaryota</taxon>
        <taxon>Fungi</taxon>
        <taxon>Dikarya</taxon>
        <taxon>Ascomycota</taxon>
        <taxon>Pezizomycotina</taxon>
        <taxon>Eurotiomycetes</taxon>
        <taxon>Chaetothyriomycetidae</taxon>
        <taxon>Chaetothyriales</taxon>
        <taxon>Herpotrichiellaceae</taxon>
        <taxon>Capronia</taxon>
    </lineage>
</organism>
<keyword evidence="3" id="KW-1185">Reference proteome</keyword>
<dbReference type="PANTHER" id="PTHR12475">
    <property type="match status" value="1"/>
</dbReference>
<dbReference type="GeneID" id="19160827"/>
<dbReference type="SUPFAM" id="SSF54637">
    <property type="entry name" value="Thioesterase/thiol ester dehydrase-isomerase"/>
    <property type="match status" value="1"/>
</dbReference>
<sequence length="297" mass="33702">MAVSWLLAIPIVVFLLINLKALPLVWHLRLFTFLIQSRTWLKPSQIHATDTATAPGKQQPTTPTPTPTIFQPLIFRTASPLLEIDYYLHKSNATFFADVDIARSHLVAALIWPLVRHPTAALLPNGNAVVPKGQMLAIMLGGVQCSFRREIRPYQKYEIWTRVLTWDEKWVFFISHFVRAGAVPARPEFTLQRRRERAAGKRIEQAEIGKAVLATAVSRNVLKLGRATVRPEDVWRAAGLWPGSQEGVEGVEMVRRRGLDVLKSDNPNAVHRFFEELVDREDGVVALGEYRDLWAWC</sequence>
<gene>
    <name evidence="2" type="ORF">A1O1_05955</name>
</gene>
<proteinExistence type="inferred from homology"/>
<dbReference type="Pfam" id="PF13279">
    <property type="entry name" value="4HBT_2"/>
    <property type="match status" value="1"/>
</dbReference>
<protein>
    <recommendedName>
        <fullName evidence="4">Thioesterase</fullName>
    </recommendedName>
</protein>
<evidence type="ECO:0008006" key="4">
    <source>
        <dbReference type="Google" id="ProtNLM"/>
    </source>
</evidence>
<dbReference type="OrthoDB" id="265761at2759"/>
<accession>W9Y7I0</accession>
<dbReference type="InterPro" id="IPR029069">
    <property type="entry name" value="HotDog_dom_sf"/>
</dbReference>
<dbReference type="EMBL" id="AMWN01000005">
    <property type="protein sequence ID" value="EXJ85590.1"/>
    <property type="molecule type" value="Genomic_DNA"/>
</dbReference>
<dbReference type="eggNOG" id="KOG4366">
    <property type="taxonomic scope" value="Eukaryota"/>
</dbReference>
<reference evidence="2 3" key="1">
    <citation type="submission" date="2013-03" db="EMBL/GenBank/DDBJ databases">
        <title>The Genome Sequence of Capronia coronata CBS 617.96.</title>
        <authorList>
            <consortium name="The Broad Institute Genomics Platform"/>
            <person name="Cuomo C."/>
            <person name="de Hoog S."/>
            <person name="Gorbushina A."/>
            <person name="Walker B."/>
            <person name="Young S.K."/>
            <person name="Zeng Q."/>
            <person name="Gargeya S."/>
            <person name="Fitzgerald M."/>
            <person name="Haas B."/>
            <person name="Abouelleil A."/>
            <person name="Allen A.W."/>
            <person name="Alvarado L."/>
            <person name="Arachchi H.M."/>
            <person name="Berlin A.M."/>
            <person name="Chapman S.B."/>
            <person name="Gainer-Dewar J."/>
            <person name="Goldberg J."/>
            <person name="Griggs A."/>
            <person name="Gujja S."/>
            <person name="Hansen M."/>
            <person name="Howarth C."/>
            <person name="Imamovic A."/>
            <person name="Ireland A."/>
            <person name="Larimer J."/>
            <person name="McCowan C."/>
            <person name="Murphy C."/>
            <person name="Pearson M."/>
            <person name="Poon T.W."/>
            <person name="Priest M."/>
            <person name="Roberts A."/>
            <person name="Saif S."/>
            <person name="Shea T."/>
            <person name="Sisk P."/>
            <person name="Sykes S."/>
            <person name="Wortman J."/>
            <person name="Nusbaum C."/>
            <person name="Birren B."/>
        </authorList>
    </citation>
    <scope>NUCLEOTIDE SEQUENCE [LARGE SCALE GENOMIC DNA]</scope>
    <source>
        <strain evidence="2 3">CBS 617.96</strain>
    </source>
</reference>
<dbReference type="RefSeq" id="XP_007725028.1">
    <property type="nucleotide sequence ID" value="XM_007726838.1"/>
</dbReference>
<name>W9Y7I0_9EURO</name>
<comment type="similarity">
    <text evidence="1">Belongs to the lcsJ thioesterase family.</text>
</comment>
<evidence type="ECO:0000256" key="1">
    <source>
        <dbReference type="ARBA" id="ARBA00038476"/>
    </source>
</evidence>
<dbReference type="InterPro" id="IPR051490">
    <property type="entry name" value="THEM6_lcsJ_thioesterase"/>
</dbReference>
<dbReference type="PANTHER" id="PTHR12475:SF4">
    <property type="entry name" value="PROTEIN THEM6"/>
    <property type="match status" value="1"/>
</dbReference>
<dbReference type="AlphaFoldDB" id="W9Y7I0"/>
<dbReference type="Proteomes" id="UP000019484">
    <property type="component" value="Unassembled WGS sequence"/>
</dbReference>
<evidence type="ECO:0000313" key="3">
    <source>
        <dbReference type="Proteomes" id="UP000019484"/>
    </source>
</evidence>
<comment type="caution">
    <text evidence="2">The sequence shown here is derived from an EMBL/GenBank/DDBJ whole genome shotgun (WGS) entry which is preliminary data.</text>
</comment>
<dbReference type="HOGENOM" id="CLU_040660_1_0_1"/>